<accession>A0A9E7RU54</accession>
<dbReference type="RefSeq" id="WP_145924544.1">
    <property type="nucleotide sequence ID" value="NZ_CP104550.1"/>
</dbReference>
<organism evidence="3">
    <name type="scientific">Methanothermobacter wolfeii</name>
    <name type="common">Methanobacterium wolfei</name>
    <dbReference type="NCBI Taxonomy" id="145261"/>
    <lineage>
        <taxon>Archaea</taxon>
        <taxon>Methanobacteriati</taxon>
        <taxon>Methanobacteriota</taxon>
        <taxon>Methanomada group</taxon>
        <taxon>Methanobacteria</taxon>
        <taxon>Methanobacteriales</taxon>
        <taxon>Methanobacteriaceae</taxon>
        <taxon>Methanothermobacter</taxon>
    </lineage>
</organism>
<sequence length="79" mass="8342">MSSPIMQDGDTANLVVADDGVGLPPDFDPERDGKLGMELMINLAGQLGGRLEIDGSDGVRIGVRFPLDNSETDVPLDES</sequence>
<protein>
    <recommendedName>
        <fullName evidence="5">Sensory transduction histidine kinase</fullName>
    </recommendedName>
</protein>
<keyword evidence="4" id="KW-1185">Reference proteome</keyword>
<dbReference type="SUPFAM" id="SSF55874">
    <property type="entry name" value="ATPase domain of HSP90 chaperone/DNA topoisomerase II/histidine kinase"/>
    <property type="match status" value="1"/>
</dbReference>
<evidence type="ECO:0000313" key="3">
    <source>
        <dbReference type="EMBL" id="UXH31378.1"/>
    </source>
</evidence>
<gene>
    <name evidence="3" type="ORF">N5910_07515</name>
    <name evidence="2" type="ORF">U2150_01845</name>
</gene>
<dbReference type="GeneID" id="58979116"/>
<reference evidence="3" key="1">
    <citation type="submission" date="2022-09" db="EMBL/GenBank/DDBJ databases">
        <title>Characterization of three MwoI isoschizomers from sequenced genome and metagenomes.</title>
        <authorList>
            <person name="Fomenkov A."/>
            <person name="Xu S.Y."/>
            <person name="Roberts R.J."/>
        </authorList>
    </citation>
    <scope>NUCLEOTIDE SEQUENCE</scope>
    <source>
        <strain evidence="3">DSM 2970</strain>
    </source>
</reference>
<dbReference type="Gene3D" id="3.30.565.10">
    <property type="entry name" value="Histidine kinase-like ATPase, C-terminal domain"/>
    <property type="match status" value="1"/>
</dbReference>
<evidence type="ECO:0000313" key="2">
    <source>
        <dbReference type="EMBL" id="MEJ8542239.1"/>
    </source>
</evidence>
<dbReference type="Proteomes" id="UP001065373">
    <property type="component" value="Chromosome"/>
</dbReference>
<proteinExistence type="predicted"/>
<evidence type="ECO:0008006" key="5">
    <source>
        <dbReference type="Google" id="ProtNLM"/>
    </source>
</evidence>
<reference evidence="2 4" key="2">
    <citation type="submission" date="2023-12" db="EMBL/GenBank/DDBJ databases">
        <title>Phenotypic and Genomic Characterization of Methanothermobacter wolfeii Strain BSEL, a CO2-Capturing Archaeon with Minimal Nutrient Requirements.</title>
        <authorList>
            <person name="Ale Enriquez F."/>
            <person name="Ahring B.K."/>
        </authorList>
    </citation>
    <scope>NUCLEOTIDE SEQUENCE [LARGE SCALE GENOMIC DNA]</scope>
    <source>
        <strain evidence="2 4">BSEL-1</strain>
    </source>
</reference>
<name>A0A9E7RU54_METWO</name>
<evidence type="ECO:0000256" key="1">
    <source>
        <dbReference type="SAM" id="MobiDB-lite"/>
    </source>
</evidence>
<dbReference type="EMBL" id="JAXUHJ010000003">
    <property type="protein sequence ID" value="MEJ8542239.1"/>
    <property type="molecule type" value="Genomic_DNA"/>
</dbReference>
<dbReference type="AlphaFoldDB" id="A0A9E7RU54"/>
<dbReference type="Proteomes" id="UP001369247">
    <property type="component" value="Unassembled WGS sequence"/>
</dbReference>
<evidence type="ECO:0000313" key="4">
    <source>
        <dbReference type="Proteomes" id="UP001369247"/>
    </source>
</evidence>
<dbReference type="EMBL" id="CP104550">
    <property type="protein sequence ID" value="UXH31378.1"/>
    <property type="molecule type" value="Genomic_DNA"/>
</dbReference>
<dbReference type="InterPro" id="IPR036890">
    <property type="entry name" value="HATPase_C_sf"/>
</dbReference>
<feature type="region of interest" description="Disordered" evidence="1">
    <location>
        <begin position="1"/>
        <end position="25"/>
    </location>
</feature>